<dbReference type="EMBL" id="JAVDTS010000002">
    <property type="protein sequence ID" value="MDR6836929.1"/>
    <property type="molecule type" value="Genomic_DNA"/>
</dbReference>
<feature type="compositionally biased region" description="Polar residues" evidence="1">
    <location>
        <begin position="704"/>
        <end position="713"/>
    </location>
</feature>
<accession>A0AAJ2BS29</accession>
<feature type="compositionally biased region" description="Acidic residues" evidence="1">
    <location>
        <begin position="669"/>
        <end position="682"/>
    </location>
</feature>
<proteinExistence type="predicted"/>
<feature type="compositionally biased region" description="Low complexity" evidence="1">
    <location>
        <begin position="147"/>
        <end position="183"/>
    </location>
</feature>
<dbReference type="Proteomes" id="UP001253458">
    <property type="component" value="Unassembled WGS sequence"/>
</dbReference>
<evidence type="ECO:0000313" key="5">
    <source>
        <dbReference type="EMBL" id="MDR6836929.1"/>
    </source>
</evidence>
<dbReference type="InterPro" id="IPR036779">
    <property type="entry name" value="LysM_dom_sf"/>
</dbReference>
<feature type="domain" description="FimV N-terminal" evidence="3">
    <location>
        <begin position="27"/>
        <end position="134"/>
    </location>
</feature>
<name>A0AAJ2BS29_ACIDE</name>
<dbReference type="Pfam" id="PF25800">
    <property type="entry name" value="FimV_N"/>
    <property type="match status" value="1"/>
</dbReference>
<feature type="compositionally biased region" description="Pro residues" evidence="1">
    <location>
        <begin position="434"/>
        <end position="450"/>
    </location>
</feature>
<dbReference type="NCBIfam" id="TIGR03505">
    <property type="entry name" value="FimV_core"/>
    <property type="match status" value="1"/>
</dbReference>
<dbReference type="InterPro" id="IPR020011">
    <property type="entry name" value="FimV_C"/>
</dbReference>
<feature type="signal peptide" evidence="2">
    <location>
        <begin position="1"/>
        <end position="26"/>
    </location>
</feature>
<dbReference type="InterPro" id="IPR038440">
    <property type="entry name" value="FimV_C_sf"/>
</dbReference>
<feature type="compositionally biased region" description="Low complexity" evidence="1">
    <location>
        <begin position="792"/>
        <end position="810"/>
    </location>
</feature>
<feature type="region of interest" description="Disordered" evidence="1">
    <location>
        <begin position="420"/>
        <end position="454"/>
    </location>
</feature>
<evidence type="ECO:0000313" key="4">
    <source>
        <dbReference type="EMBL" id="MDR6766133.1"/>
    </source>
</evidence>
<dbReference type="InterPro" id="IPR057840">
    <property type="entry name" value="FimV_N"/>
</dbReference>
<evidence type="ECO:0000256" key="1">
    <source>
        <dbReference type="SAM" id="MobiDB-lite"/>
    </source>
</evidence>
<dbReference type="Gene3D" id="1.20.58.2200">
    <property type="match status" value="1"/>
</dbReference>
<feature type="region of interest" description="Disordered" evidence="1">
    <location>
        <begin position="283"/>
        <end position="324"/>
    </location>
</feature>
<organism evidence="4 7">
    <name type="scientific">Acidovorax delafieldii</name>
    <name type="common">Pseudomonas delafieldii</name>
    <dbReference type="NCBI Taxonomy" id="47920"/>
    <lineage>
        <taxon>Bacteria</taxon>
        <taxon>Pseudomonadati</taxon>
        <taxon>Pseudomonadota</taxon>
        <taxon>Betaproteobacteria</taxon>
        <taxon>Burkholderiales</taxon>
        <taxon>Comamonadaceae</taxon>
        <taxon>Acidovorax</taxon>
    </lineage>
</organism>
<dbReference type="CDD" id="cd00118">
    <property type="entry name" value="LysM"/>
    <property type="match status" value="1"/>
</dbReference>
<protein>
    <submittedName>
        <fullName evidence="4">Pilus assembly protein FimV</fullName>
    </submittedName>
</protein>
<dbReference type="Proteomes" id="UP001249076">
    <property type="component" value="Unassembled WGS sequence"/>
</dbReference>
<feature type="region of interest" description="Disordered" evidence="1">
    <location>
        <begin position="147"/>
        <end position="191"/>
    </location>
</feature>
<evidence type="ECO:0000313" key="7">
    <source>
        <dbReference type="Proteomes" id="UP001253458"/>
    </source>
</evidence>
<feature type="compositionally biased region" description="Low complexity" evidence="1">
    <location>
        <begin position="683"/>
        <end position="703"/>
    </location>
</feature>
<dbReference type="NCBIfam" id="TIGR03504">
    <property type="entry name" value="FimV_Cterm"/>
    <property type="match status" value="1"/>
</dbReference>
<reference evidence="4 6" key="1">
    <citation type="submission" date="2023-07" db="EMBL/GenBank/DDBJ databases">
        <title>Sorghum-associated microbial communities from plants grown in Nebraska, USA.</title>
        <authorList>
            <person name="Schachtman D."/>
        </authorList>
    </citation>
    <scope>NUCLEOTIDE SEQUENCE</scope>
    <source>
        <strain evidence="5 6">BE105</strain>
        <strain evidence="4">BE69</strain>
    </source>
</reference>
<feature type="region of interest" description="Disordered" evidence="1">
    <location>
        <begin position="626"/>
        <end position="820"/>
    </location>
</feature>
<dbReference type="RefSeq" id="WP_209817150.1">
    <property type="nucleotide sequence ID" value="NZ_JAVDTL010000002.1"/>
</dbReference>
<gene>
    <name evidence="4" type="ORF">J2W88_001398</name>
    <name evidence="5" type="ORF">J2W93_001757</name>
</gene>
<keyword evidence="2" id="KW-0732">Signal</keyword>
<sequence length="871" mass="89075">MHRWKFSVLAAAAVACAGFYTSDASALALGRITVQSALGEPLRAEIDLPQITPAEADSLRATTAAPEVFRAQGMEYTQTMNNLQIQLQRRADGTAVLRLSSDRPVNEPFLDLVLDANWGSGRIVRSYTMLFDPPSMRRAAPAVTAAPQISAPAAPQVPATRPAATARASEPAAAPAAPRAAAPRPAPADGVTVQAGDTAGRLANAYKPAGVSLDQMLVAMMRANPDAFIQGNVNRLRAGAVLQMPDQAAAQSTPAPEARQILAAQARDFNDFRRKLAGAAPSTEVAAAQRSASGSVQTRVEDKKPATAAPDKLTLSKGSVKGQKAAEEQVAKDKQASEAATRMAELSKNITDLNKLSAASAAAGSSAAPAAAGAASAPAGVAVQTPAVPATPIAPAAPAAPASASEAAASTPADTAVAAEAAASAPAAEASAPAPAPKPAPTPKPAPAPVEEPGFLSTLMDDPLLPVGGGILVAGLLGFGAYRLVQRRRQNGGVDSSFLESRIQPDSFFGASGGQRVDTANSDMTTGSSMAYSPSQLDAGGDVDPVAEADVYLAYGRDLQAEEILKEAVRHNPGRVSVHVKLGEIYAKRQDRKALEAVAGEVFKLTQGEGPDWNRIAELGRDLEPENRLYQPGGRPGMAEDESPSVPPGGFPSTFTGAGSPAAALPPDLDLDLDLDLPDDALTDAPPAAAGGFAAAAAAATAANNRSEASEPQTLRPELDLPSIPEEPSASWNSQETAPSPMMAPPPVANLDFPSSEDLTMAPSGPMPLNGEPQDSGPMEFDLGDLSLDLNAPSKPMAAPAAKAPTAPAPEFTDDGSAAAQDDPLATKLALAEEFNAIGDTDGARTLIEEVVAESSGALKTRAQRMLAELG</sequence>
<evidence type="ECO:0000313" key="6">
    <source>
        <dbReference type="Proteomes" id="UP001249076"/>
    </source>
</evidence>
<comment type="caution">
    <text evidence="4">The sequence shown here is derived from an EMBL/GenBank/DDBJ whole genome shotgun (WGS) entry which is preliminary data.</text>
</comment>
<feature type="chain" id="PRO_5042584728" evidence="2">
    <location>
        <begin position="27"/>
        <end position="871"/>
    </location>
</feature>
<keyword evidence="6" id="KW-1185">Reference proteome</keyword>
<dbReference type="PROSITE" id="PS51257">
    <property type="entry name" value="PROKAR_LIPOPROTEIN"/>
    <property type="match status" value="1"/>
</dbReference>
<feature type="compositionally biased region" description="Low complexity" evidence="1">
    <location>
        <begin position="420"/>
        <end position="433"/>
    </location>
</feature>
<evidence type="ECO:0000256" key="2">
    <source>
        <dbReference type="SAM" id="SignalP"/>
    </source>
</evidence>
<dbReference type="Gene3D" id="3.10.350.10">
    <property type="entry name" value="LysM domain"/>
    <property type="match status" value="1"/>
</dbReference>
<dbReference type="EMBL" id="JAVDTL010000002">
    <property type="protein sequence ID" value="MDR6766133.1"/>
    <property type="molecule type" value="Genomic_DNA"/>
</dbReference>
<dbReference type="AlphaFoldDB" id="A0AAJ2BS29"/>
<dbReference type="InterPro" id="IPR018392">
    <property type="entry name" value="LysM"/>
</dbReference>
<evidence type="ECO:0000259" key="3">
    <source>
        <dbReference type="Pfam" id="PF25800"/>
    </source>
</evidence>
<dbReference type="InterPro" id="IPR020012">
    <property type="entry name" value="LysM_FimV"/>
</dbReference>